<sequence length="139" mass="14891">MTVGILLGETELEGTPRSVGVARRFVRDTLGAGHPVLDDVTLLVSELVTNALAHSGSGLDGGIIRVGIGELPGRRLHVVVVDDGSPYAIPRPRTAKPVDENGRGLAILQSLAKRWGTYRDGTRCVVWFQVDFREQGAHG</sequence>
<name>A0ABW2P0J3_9ACTN</name>
<dbReference type="PANTHER" id="PTHR35526">
    <property type="entry name" value="ANTI-SIGMA-F FACTOR RSBW-RELATED"/>
    <property type="match status" value="1"/>
</dbReference>
<dbReference type="Gene3D" id="3.30.565.10">
    <property type="entry name" value="Histidine kinase-like ATPase, C-terminal domain"/>
    <property type="match status" value="1"/>
</dbReference>
<proteinExistence type="predicted"/>
<evidence type="ECO:0000313" key="4">
    <source>
        <dbReference type="Proteomes" id="UP001596496"/>
    </source>
</evidence>
<dbReference type="CDD" id="cd16936">
    <property type="entry name" value="HATPase_RsbW-like"/>
    <property type="match status" value="1"/>
</dbReference>
<dbReference type="InterPro" id="IPR036890">
    <property type="entry name" value="HATPase_C_sf"/>
</dbReference>
<keyword evidence="1" id="KW-0418">Kinase</keyword>
<organism evidence="3 4">
    <name type="scientific">Sphaerisporangium rhizosphaerae</name>
    <dbReference type="NCBI Taxonomy" id="2269375"/>
    <lineage>
        <taxon>Bacteria</taxon>
        <taxon>Bacillati</taxon>
        <taxon>Actinomycetota</taxon>
        <taxon>Actinomycetes</taxon>
        <taxon>Streptosporangiales</taxon>
        <taxon>Streptosporangiaceae</taxon>
        <taxon>Sphaerisporangium</taxon>
    </lineage>
</organism>
<keyword evidence="1" id="KW-0723">Serine/threonine-protein kinase</keyword>
<keyword evidence="3" id="KW-0067">ATP-binding</keyword>
<reference evidence="4" key="1">
    <citation type="journal article" date="2019" name="Int. J. Syst. Evol. Microbiol.">
        <title>The Global Catalogue of Microorganisms (GCM) 10K type strain sequencing project: providing services to taxonomists for standard genome sequencing and annotation.</title>
        <authorList>
            <consortium name="The Broad Institute Genomics Platform"/>
            <consortium name="The Broad Institute Genome Sequencing Center for Infectious Disease"/>
            <person name="Wu L."/>
            <person name="Ma J."/>
        </authorList>
    </citation>
    <scope>NUCLEOTIDE SEQUENCE [LARGE SCALE GENOMIC DNA]</scope>
    <source>
        <strain evidence="4">CECT 7649</strain>
    </source>
</reference>
<dbReference type="Proteomes" id="UP001596496">
    <property type="component" value="Unassembled WGS sequence"/>
</dbReference>
<keyword evidence="4" id="KW-1185">Reference proteome</keyword>
<dbReference type="PANTHER" id="PTHR35526:SF3">
    <property type="entry name" value="ANTI-SIGMA-F FACTOR RSBW"/>
    <property type="match status" value="1"/>
</dbReference>
<dbReference type="InterPro" id="IPR050267">
    <property type="entry name" value="Anti-sigma-factor_SerPK"/>
</dbReference>
<dbReference type="InterPro" id="IPR003594">
    <property type="entry name" value="HATPase_dom"/>
</dbReference>
<keyword evidence="3" id="KW-0547">Nucleotide-binding</keyword>
<dbReference type="Pfam" id="PF13581">
    <property type="entry name" value="HATPase_c_2"/>
    <property type="match status" value="1"/>
</dbReference>
<protein>
    <submittedName>
        <fullName evidence="3">ATP-binding protein</fullName>
    </submittedName>
</protein>
<keyword evidence="1" id="KW-0808">Transferase</keyword>
<evidence type="ECO:0000256" key="1">
    <source>
        <dbReference type="ARBA" id="ARBA00022527"/>
    </source>
</evidence>
<accession>A0ABW2P0J3</accession>
<feature type="domain" description="Histidine kinase/HSP90-like ATPase" evidence="2">
    <location>
        <begin position="14"/>
        <end position="127"/>
    </location>
</feature>
<gene>
    <name evidence="3" type="ORF">ACFQSB_13210</name>
</gene>
<dbReference type="RefSeq" id="WP_380826603.1">
    <property type="nucleotide sequence ID" value="NZ_JBHTCG010000007.1"/>
</dbReference>
<evidence type="ECO:0000313" key="3">
    <source>
        <dbReference type="EMBL" id="MFC7383173.1"/>
    </source>
</evidence>
<evidence type="ECO:0000259" key="2">
    <source>
        <dbReference type="Pfam" id="PF13581"/>
    </source>
</evidence>
<dbReference type="SUPFAM" id="SSF55874">
    <property type="entry name" value="ATPase domain of HSP90 chaperone/DNA topoisomerase II/histidine kinase"/>
    <property type="match status" value="1"/>
</dbReference>
<dbReference type="EMBL" id="JBHTCG010000007">
    <property type="protein sequence ID" value="MFC7383173.1"/>
    <property type="molecule type" value="Genomic_DNA"/>
</dbReference>
<comment type="caution">
    <text evidence="3">The sequence shown here is derived from an EMBL/GenBank/DDBJ whole genome shotgun (WGS) entry which is preliminary data.</text>
</comment>
<dbReference type="GO" id="GO:0005524">
    <property type="term" value="F:ATP binding"/>
    <property type="evidence" value="ECO:0007669"/>
    <property type="project" value="UniProtKB-KW"/>
</dbReference>